<dbReference type="InterPro" id="IPR050247">
    <property type="entry name" value="Met_Aminopeptidase_Type2"/>
</dbReference>
<dbReference type="InterPro" id="IPR036390">
    <property type="entry name" value="WH_DNA-bd_sf"/>
</dbReference>
<keyword evidence="5 8" id="KW-0645">Protease</keyword>
<accession>A0A1G8X067</accession>
<name>A0A1G8X067_9EURY</name>
<feature type="binding site" evidence="8">
    <location>
        <position position="190"/>
    </location>
    <ligand>
        <name>a divalent metal cation</name>
        <dbReference type="ChEBI" id="CHEBI:60240"/>
        <label>2</label>
        <note>catalytic</note>
    </ligand>
</feature>
<evidence type="ECO:0000259" key="10">
    <source>
        <dbReference type="Pfam" id="PF00557"/>
    </source>
</evidence>
<comment type="cofactor">
    <cofactor evidence="8">
        <name>Co(2+)</name>
        <dbReference type="ChEBI" id="CHEBI:48828"/>
    </cofactor>
    <cofactor evidence="8">
        <name>Zn(2+)</name>
        <dbReference type="ChEBI" id="CHEBI:29105"/>
    </cofactor>
    <cofactor evidence="8">
        <name>Mn(2+)</name>
        <dbReference type="ChEBI" id="CHEBI:29035"/>
    </cofactor>
    <cofactor evidence="8">
        <name>Fe(2+)</name>
        <dbReference type="ChEBI" id="CHEBI:29033"/>
    </cofactor>
    <text evidence="8">Binds 2 divalent metal cations per subunit. Has a high-affinity and a low affinity metal-binding site. The true nature of the physiological cofactor is under debate. The enzyme is active with cobalt, zinc, manganese or divalent iron ions. Most likely, methionine aminopeptidases function as mononuclear Fe(2+)-metalloproteases under physiological conditions, and the catalytically relevant metal-binding site has been assigned to the histidine-containing high-affinity site.</text>
</comment>
<evidence type="ECO:0000256" key="6">
    <source>
        <dbReference type="ARBA" id="ARBA00022723"/>
    </source>
</evidence>
<comment type="cofactor">
    <cofactor evidence="3">
        <name>Fe(2+)</name>
        <dbReference type="ChEBI" id="CHEBI:29033"/>
    </cofactor>
</comment>
<dbReference type="HAMAP" id="MF_01975">
    <property type="entry name" value="MetAP_2_arc"/>
    <property type="match status" value="1"/>
</dbReference>
<feature type="binding site" evidence="8">
    <location>
        <position position="157"/>
    </location>
    <ligand>
        <name>a divalent metal cation</name>
        <dbReference type="ChEBI" id="CHEBI:60240"/>
        <label>2</label>
        <note>catalytic</note>
    </ligand>
</feature>
<evidence type="ECO:0000256" key="4">
    <source>
        <dbReference type="ARBA" id="ARBA00022438"/>
    </source>
</evidence>
<dbReference type="SUPFAM" id="SSF46785">
    <property type="entry name" value="Winged helix' DNA-binding domain"/>
    <property type="match status" value="1"/>
</dbReference>
<dbReference type="InterPro" id="IPR036005">
    <property type="entry name" value="Creatinase/aminopeptidase-like"/>
</dbReference>
<dbReference type="AlphaFoldDB" id="A0A1G8X067"/>
<evidence type="ECO:0000256" key="9">
    <source>
        <dbReference type="RuleBase" id="RU003653"/>
    </source>
</evidence>
<comment type="function">
    <text evidence="8 9">Removes the N-terminal methionine from nascent proteins. The N-terminal methionine is often cleaved when the second residue in the primary sequence is small and uncharged (Met-Ala-, Cys, Gly, Pro, Ser, Thr, or Val).</text>
</comment>
<feature type="binding site" evidence="8">
    <location>
        <position position="278"/>
    </location>
    <ligand>
        <name>a divalent metal cation</name>
        <dbReference type="ChEBI" id="CHEBI:60240"/>
        <label>1</label>
    </ligand>
</feature>
<comment type="cofactor">
    <cofactor evidence="2">
        <name>Mn(2+)</name>
        <dbReference type="ChEBI" id="CHEBI:29035"/>
    </cofactor>
</comment>
<dbReference type="STRING" id="2200.GCA_001571405_00905"/>
<evidence type="ECO:0000313" key="11">
    <source>
        <dbReference type="EMBL" id="SDJ83255.1"/>
    </source>
</evidence>
<dbReference type="NCBIfam" id="TIGR00501">
    <property type="entry name" value="met_pdase_II"/>
    <property type="match status" value="1"/>
</dbReference>
<comment type="catalytic activity">
    <reaction evidence="1 8 9">
        <text>Release of N-terminal amino acids, preferentially methionine, from peptides and arylamides.</text>
        <dbReference type="EC" id="3.4.11.18"/>
    </reaction>
</comment>
<gene>
    <name evidence="8" type="primary">map</name>
    <name evidence="11" type="ORF">SAMN04488571_101160</name>
</gene>
<organism evidence="11 12">
    <name type="scientific">Methanoculleus thermophilus</name>
    <dbReference type="NCBI Taxonomy" id="2200"/>
    <lineage>
        <taxon>Archaea</taxon>
        <taxon>Methanobacteriati</taxon>
        <taxon>Methanobacteriota</taxon>
        <taxon>Stenosarchaea group</taxon>
        <taxon>Methanomicrobia</taxon>
        <taxon>Methanomicrobiales</taxon>
        <taxon>Methanomicrobiaceae</taxon>
        <taxon>Methanoculleus</taxon>
    </lineage>
</organism>
<dbReference type="PANTHER" id="PTHR45777">
    <property type="entry name" value="METHIONINE AMINOPEPTIDASE 2"/>
    <property type="match status" value="1"/>
</dbReference>
<evidence type="ECO:0000256" key="7">
    <source>
        <dbReference type="ARBA" id="ARBA00022801"/>
    </source>
</evidence>
<dbReference type="RefSeq" id="WP_083524758.1">
    <property type="nucleotide sequence ID" value="NZ_BCNX01000006.1"/>
</dbReference>
<dbReference type="InterPro" id="IPR036388">
    <property type="entry name" value="WH-like_DNA-bd_sf"/>
</dbReference>
<dbReference type="OrthoDB" id="372008at2157"/>
<keyword evidence="7 8" id="KW-0378">Hydrolase</keyword>
<dbReference type="GO" id="GO:0005737">
    <property type="term" value="C:cytoplasm"/>
    <property type="evidence" value="ECO:0007669"/>
    <property type="project" value="TreeGrafter"/>
</dbReference>
<sequence>MSMDDEVYDAYHEAGALANKLLNRAASMVKEGASLLEMVEAVEAMVVEEGAILAFPLNVSFNEAAAHDTAMPGDERVFSRGDLVKVDLGVAIDGYIADTAMTVDLGDHGALVEASRAALEAAIAAVRPGVATGELGAAIQAAIEERGYQSVANLTGHGLDHYNLHGSPMIPNVAISGGVVLEEGMVFAIEPFATTGSGRVREAPRVEIYRQIAARPARLPSARRVLEVARPRRGLPFSRRWIPGDKVEIGLATLVRNGILHPFPVLHDEPGSFVSQAEHTVIVTEDGCEVTTR</sequence>
<dbReference type="InterPro" id="IPR028595">
    <property type="entry name" value="MetAP_archaeal"/>
</dbReference>
<dbReference type="PRINTS" id="PR00599">
    <property type="entry name" value="MAPEPTIDASE"/>
</dbReference>
<reference evidence="11 12" key="1">
    <citation type="submission" date="2016-10" db="EMBL/GenBank/DDBJ databases">
        <authorList>
            <person name="Varghese N."/>
            <person name="Submissions S."/>
        </authorList>
    </citation>
    <scope>NUCLEOTIDE SEQUENCE [LARGE SCALE GENOMIC DNA]</scope>
    <source>
        <strain evidence="11 12">DSM 2373</strain>
    </source>
</reference>
<dbReference type="Gene3D" id="3.90.230.10">
    <property type="entry name" value="Creatinase/methionine aminopeptidase superfamily"/>
    <property type="match status" value="1"/>
</dbReference>
<evidence type="ECO:0000256" key="1">
    <source>
        <dbReference type="ARBA" id="ARBA00000294"/>
    </source>
</evidence>
<proteinExistence type="inferred from homology"/>
<dbReference type="InterPro" id="IPR002468">
    <property type="entry name" value="Pept_M24A_MAP2"/>
</dbReference>
<keyword evidence="6 8" id="KW-0479">Metal-binding</keyword>
<dbReference type="GO" id="GO:0004239">
    <property type="term" value="F:initiator methionyl aminopeptidase activity"/>
    <property type="evidence" value="ECO:0007669"/>
    <property type="project" value="UniProtKB-UniRule"/>
</dbReference>
<dbReference type="InterPro" id="IPR001714">
    <property type="entry name" value="Pept_M24_MAP"/>
</dbReference>
<feature type="binding site" evidence="8">
    <location>
        <position position="98"/>
    </location>
    <ligand>
        <name>a divalent metal cation</name>
        <dbReference type="ChEBI" id="CHEBI:60240"/>
        <label>1</label>
    </ligand>
</feature>
<dbReference type="GO" id="GO:0046872">
    <property type="term" value="F:metal ion binding"/>
    <property type="evidence" value="ECO:0007669"/>
    <property type="project" value="UniProtKB-UniRule"/>
</dbReference>
<dbReference type="EMBL" id="FNFT01000001">
    <property type="protein sequence ID" value="SDJ83255.1"/>
    <property type="molecule type" value="Genomic_DNA"/>
</dbReference>
<evidence type="ECO:0000313" key="12">
    <source>
        <dbReference type="Proteomes" id="UP000326500"/>
    </source>
</evidence>
<feature type="binding site" evidence="8">
    <location>
        <position position="87"/>
    </location>
    <ligand>
        <name>a divalent metal cation</name>
        <dbReference type="ChEBI" id="CHEBI:60240"/>
        <label>1</label>
    </ligand>
</feature>
<feature type="binding site" evidence="8">
    <location>
        <position position="98"/>
    </location>
    <ligand>
        <name>a divalent metal cation</name>
        <dbReference type="ChEBI" id="CHEBI:60240"/>
        <label>2</label>
        <note>catalytic</note>
    </ligand>
</feature>
<dbReference type="EC" id="3.4.11.18" evidence="8 9"/>
<evidence type="ECO:0000256" key="2">
    <source>
        <dbReference type="ARBA" id="ARBA00001936"/>
    </source>
</evidence>
<protein>
    <recommendedName>
        <fullName evidence="8 9">Methionine aminopeptidase</fullName>
        <shortName evidence="8">MAP</shortName>
        <shortName evidence="8">MetAP</shortName>
        <ecNumber evidence="8 9">3.4.11.18</ecNumber>
    </recommendedName>
    <alternativeName>
        <fullName evidence="8">Peptidase M</fullName>
    </alternativeName>
</protein>
<comment type="subunit">
    <text evidence="8">Monomer.</text>
</comment>
<dbReference type="GO" id="GO:0070006">
    <property type="term" value="F:metalloaminopeptidase activity"/>
    <property type="evidence" value="ECO:0007669"/>
    <property type="project" value="UniProtKB-UniRule"/>
</dbReference>
<dbReference type="PANTHER" id="PTHR45777:SF2">
    <property type="entry name" value="METHIONINE AMINOPEPTIDASE 2"/>
    <property type="match status" value="1"/>
</dbReference>
<feature type="binding site" evidence="8">
    <location>
        <position position="67"/>
    </location>
    <ligand>
        <name>substrate</name>
    </ligand>
</feature>
<feature type="domain" description="Peptidase M24" evidence="10">
    <location>
        <begin position="10"/>
        <end position="199"/>
    </location>
</feature>
<keyword evidence="12" id="KW-1185">Reference proteome</keyword>
<keyword evidence="4 8" id="KW-0031">Aminopeptidase</keyword>
<dbReference type="Gene3D" id="1.10.10.10">
    <property type="entry name" value="Winged helix-like DNA-binding domain superfamily/Winged helix DNA-binding domain"/>
    <property type="match status" value="1"/>
</dbReference>
<feature type="binding site" evidence="8">
    <location>
        <position position="278"/>
    </location>
    <ligand>
        <name>a divalent metal cation</name>
        <dbReference type="ChEBI" id="CHEBI:60240"/>
        <label>2</label>
        <note>catalytic</note>
    </ligand>
</feature>
<dbReference type="InterPro" id="IPR000994">
    <property type="entry name" value="Pept_M24"/>
</dbReference>
<evidence type="ECO:0000256" key="5">
    <source>
        <dbReference type="ARBA" id="ARBA00022670"/>
    </source>
</evidence>
<evidence type="ECO:0000256" key="3">
    <source>
        <dbReference type="ARBA" id="ARBA00001954"/>
    </source>
</evidence>
<comment type="similarity">
    <text evidence="8">Belongs to the peptidase M24A family. Methionine aminopeptidase archaeal type 2 subfamily.</text>
</comment>
<dbReference type="GO" id="GO:0006508">
    <property type="term" value="P:proteolysis"/>
    <property type="evidence" value="ECO:0007669"/>
    <property type="project" value="UniProtKB-KW"/>
</dbReference>
<dbReference type="Pfam" id="PF00557">
    <property type="entry name" value="Peptidase_M24"/>
    <property type="match status" value="1"/>
</dbReference>
<feature type="binding site" evidence="8">
    <location>
        <position position="165"/>
    </location>
    <ligand>
        <name>substrate</name>
    </ligand>
</feature>
<evidence type="ECO:0000256" key="8">
    <source>
        <dbReference type="HAMAP-Rule" id="MF_01975"/>
    </source>
</evidence>
<dbReference type="SUPFAM" id="SSF55920">
    <property type="entry name" value="Creatinase/aminopeptidase"/>
    <property type="match status" value="1"/>
</dbReference>
<dbReference type="Proteomes" id="UP000326500">
    <property type="component" value="Unassembled WGS sequence"/>
</dbReference>